<evidence type="ECO:0000313" key="4">
    <source>
        <dbReference type="Proteomes" id="UP000321393"/>
    </source>
</evidence>
<dbReference type="InterPro" id="IPR027079">
    <property type="entry name" value="Tfb1/GTF2H1"/>
</dbReference>
<dbReference type="Pfam" id="PF08284">
    <property type="entry name" value="RVP_2"/>
    <property type="match status" value="1"/>
</dbReference>
<dbReference type="GO" id="GO:0006289">
    <property type="term" value="P:nucleotide-excision repair"/>
    <property type="evidence" value="ECO:0007669"/>
    <property type="project" value="InterPro"/>
</dbReference>
<sequence>MGKLISIERRRGFIVEDLLIYFFDSIAPKQTECKFVFRPSDPTSASKLDVEFRFIKGHKNTKEGSNKPPWLNLTKDQGGSYIFEFKNFSDLHVCREFVGSALAKLGEAAQAPSERPVAAFPHEQLSKSEMELRMRCLQEDSELQKLHKQFVIGGVLTESEFWAARKKLLERDSSKKSKQLIGFKSSMVLDTKPMSDGRTNKVTFNLTPEIKYQIFALKPAVHQAFLNHVPNKMSEKDFWTKYFRAEYLHSTKNSIAAAAEAAEDEELALFLKDDEILAADTRKKIRHVDPTLDLEADLGDDYTHLPDHGIFRDGGKEITESQNEHYRRTLSQDLNRQGAVVLEGRTIVDVDLEDPRTVAEALVRSRHAVEGNERQTALDRISRMTAIEDLQAPHSHPFAPLCIKDPRDYFDAQQANAIKTLDDTRAGMQQTKCSLSTTEAYCSLRESISEIKSSGFNHPIIKPEVALMVYNGLTQNISSTKYQLGKNPQESILESLPNPTKEELLHHWISIQELLKHFWSSYPITTSYLYTKWGSLQIWGGEWGLEIEKLRLCHEALLAKWLWHFALEPEALWSKIIVSKHGPHRSKWVVKGLKMMLEMKKSMDRLIEEMRENHSYKKREESGTSGGSVMKLKGKMEFDGTNEGTQGTMDRSKYKKLEMPMFFGETLNLGFTEINNLPETEKVKVAVVSFGQDEVDWYRWSLNRKKIESWEDLKNRMFEFFRDSGQKSLGVRLIRIQQDGSYNDYVKKFMNYSAPLPHMVESVLRDAFLMGLKPALQAKVISRHPQTLEQCTSSKSKGGSDKEGHKKTEFQMKQVTIPIKGSYHQNEPPIKKIVEEKRELMLFILNEEESNEEEHPPEENGEELVELKHLELTEGAEVELKIITSISSKGTMKLNGVLMNEEVVVLIDSGATHNFIHKKIVEDRRLSMEVTPFGVTIGDETRCKGQGICKRVKLKLNELYIVAGFLVVELDNVDLVLGMQWLNSTEEDQGFLVEMQFGEVETEEDYEEEAQVKGDEEDFPMIKVLLEKYNDIFEIPRELPPKRSIDHHILTLPEQKPINMRPYKYGHTRKEVIEKLVTEMLQAGVIRPSRSPYSSPVLLVKKKDGGWRFCVDYRKLNQVIVSCKFLIPVIEELLDELHGAKAFSKLDLKYGYHQIRMEEDI</sequence>
<dbReference type="SUPFAM" id="SSF56672">
    <property type="entry name" value="DNA/RNA polymerases"/>
    <property type="match status" value="1"/>
</dbReference>
<dbReference type="GO" id="GO:0000439">
    <property type="term" value="C:transcription factor TFIIH core complex"/>
    <property type="evidence" value="ECO:0007669"/>
    <property type="project" value="InterPro"/>
</dbReference>
<dbReference type="Proteomes" id="UP000321393">
    <property type="component" value="Unassembled WGS sequence"/>
</dbReference>
<dbReference type="GO" id="GO:0006351">
    <property type="term" value="P:DNA-templated transcription"/>
    <property type="evidence" value="ECO:0007669"/>
    <property type="project" value="InterPro"/>
</dbReference>
<dbReference type="OrthoDB" id="360521at2759"/>
<comment type="caution">
    <text evidence="3">The sequence shown here is derived from an EMBL/GenBank/DDBJ whole genome shotgun (WGS) entry which is preliminary data.</text>
</comment>
<dbReference type="STRING" id="1194695.A0A5A7V248"/>
<dbReference type="InterPro" id="IPR021109">
    <property type="entry name" value="Peptidase_aspartic_dom_sf"/>
</dbReference>
<dbReference type="SMART" id="SM00751">
    <property type="entry name" value="BSD"/>
    <property type="match status" value="2"/>
</dbReference>
<dbReference type="InterPro" id="IPR005162">
    <property type="entry name" value="Retrotrans_gag_dom"/>
</dbReference>
<dbReference type="SUPFAM" id="SSF140383">
    <property type="entry name" value="BSD domain-like"/>
    <property type="match status" value="2"/>
</dbReference>
<dbReference type="CDD" id="cd00303">
    <property type="entry name" value="retropepsin_like"/>
    <property type="match status" value="1"/>
</dbReference>
<dbReference type="CDD" id="cd01647">
    <property type="entry name" value="RT_LTR"/>
    <property type="match status" value="1"/>
</dbReference>
<reference evidence="3 4" key="1">
    <citation type="submission" date="2019-08" db="EMBL/GenBank/DDBJ databases">
        <title>Draft genome sequences of two oriental melons (Cucumis melo L. var makuwa).</title>
        <authorList>
            <person name="Kwon S.-Y."/>
        </authorList>
    </citation>
    <scope>NUCLEOTIDE SEQUENCE [LARGE SCALE GENOMIC DNA]</scope>
    <source>
        <strain evidence="4">cv. SW 3</strain>
        <tissue evidence="3">Leaf</tissue>
    </source>
</reference>
<dbReference type="PROSITE" id="PS50858">
    <property type="entry name" value="BSD"/>
    <property type="match status" value="1"/>
</dbReference>
<dbReference type="SUPFAM" id="SSF50729">
    <property type="entry name" value="PH domain-like"/>
    <property type="match status" value="1"/>
</dbReference>
<protein>
    <submittedName>
        <fullName evidence="3">RNA polymerase II transcription factor B subunit 1-1 isoform X1</fullName>
    </submittedName>
</protein>
<dbReference type="PANTHER" id="PTHR12856">
    <property type="entry name" value="TRANSCRIPTION INITIATION FACTOR IIH-RELATED"/>
    <property type="match status" value="1"/>
</dbReference>
<dbReference type="Gene3D" id="3.30.70.270">
    <property type="match status" value="1"/>
</dbReference>
<dbReference type="InterPro" id="IPR005607">
    <property type="entry name" value="BSD_dom"/>
</dbReference>
<gene>
    <name evidence="3" type="ORF">E6C27_scaffold340G00040</name>
</gene>
<dbReference type="Pfam" id="PF03909">
    <property type="entry name" value="BSD"/>
    <property type="match status" value="1"/>
</dbReference>
<feature type="domain" description="BSD" evidence="2">
    <location>
        <begin position="198"/>
        <end position="250"/>
    </location>
</feature>
<organism evidence="3 4">
    <name type="scientific">Cucumis melo var. makuwa</name>
    <name type="common">Oriental melon</name>
    <dbReference type="NCBI Taxonomy" id="1194695"/>
    <lineage>
        <taxon>Eukaryota</taxon>
        <taxon>Viridiplantae</taxon>
        <taxon>Streptophyta</taxon>
        <taxon>Embryophyta</taxon>
        <taxon>Tracheophyta</taxon>
        <taxon>Spermatophyta</taxon>
        <taxon>Magnoliopsida</taxon>
        <taxon>eudicotyledons</taxon>
        <taxon>Gunneridae</taxon>
        <taxon>Pentapetalae</taxon>
        <taxon>rosids</taxon>
        <taxon>fabids</taxon>
        <taxon>Cucurbitales</taxon>
        <taxon>Cucurbitaceae</taxon>
        <taxon>Benincaseae</taxon>
        <taxon>Cucumis</taxon>
    </lineage>
</organism>
<dbReference type="Gene3D" id="2.40.70.10">
    <property type="entry name" value="Acid Proteases"/>
    <property type="match status" value="1"/>
</dbReference>
<accession>A0A5A7V248</accession>
<dbReference type="InterPro" id="IPR043128">
    <property type="entry name" value="Rev_trsase/Diguanyl_cyclase"/>
</dbReference>
<dbReference type="Gene3D" id="6.10.140.1200">
    <property type="match status" value="1"/>
</dbReference>
<dbReference type="EMBL" id="SSTE01005811">
    <property type="protein sequence ID" value="KAA0059965.1"/>
    <property type="molecule type" value="Genomic_DNA"/>
</dbReference>
<feature type="region of interest" description="Disordered" evidence="1">
    <location>
        <begin position="786"/>
        <end position="806"/>
    </location>
</feature>
<dbReference type="Pfam" id="PF03732">
    <property type="entry name" value="Retrotrans_gag"/>
    <property type="match status" value="1"/>
</dbReference>
<dbReference type="Pfam" id="PF00078">
    <property type="entry name" value="RVT_1"/>
    <property type="match status" value="1"/>
</dbReference>
<dbReference type="SUPFAM" id="SSF50630">
    <property type="entry name" value="Acid proteases"/>
    <property type="match status" value="1"/>
</dbReference>
<evidence type="ECO:0000259" key="2">
    <source>
        <dbReference type="PROSITE" id="PS50858"/>
    </source>
</evidence>
<dbReference type="AlphaFoldDB" id="A0A5A7V248"/>
<evidence type="ECO:0000256" key="1">
    <source>
        <dbReference type="SAM" id="MobiDB-lite"/>
    </source>
</evidence>
<dbReference type="InterPro" id="IPR043502">
    <property type="entry name" value="DNA/RNA_pol_sf"/>
</dbReference>
<name>A0A5A7V248_CUCMM</name>
<dbReference type="InterPro" id="IPR000477">
    <property type="entry name" value="RT_dom"/>
</dbReference>
<dbReference type="Gene3D" id="3.10.10.10">
    <property type="entry name" value="HIV Type 1 Reverse Transcriptase, subunit A, domain 1"/>
    <property type="match status" value="1"/>
</dbReference>
<proteinExistence type="predicted"/>
<dbReference type="InterPro" id="IPR035925">
    <property type="entry name" value="BSD_dom_sf"/>
</dbReference>
<evidence type="ECO:0000313" key="3">
    <source>
        <dbReference type="EMBL" id="KAA0059965.1"/>
    </source>
</evidence>